<dbReference type="Proteomes" id="UP000272888">
    <property type="component" value="Unassembled WGS sequence"/>
</dbReference>
<accession>A0A3A8QSM6</accession>
<comment type="caution">
    <text evidence="1">The sequence shown here is derived from an EMBL/GenBank/DDBJ whole genome shotgun (WGS) entry which is preliminary data.</text>
</comment>
<evidence type="ECO:0000313" key="1">
    <source>
        <dbReference type="EMBL" id="RKH66164.1"/>
    </source>
</evidence>
<keyword evidence="2" id="KW-1185">Reference proteome</keyword>
<gene>
    <name evidence="1" type="ORF">D7V93_04865</name>
</gene>
<reference evidence="2" key="1">
    <citation type="submission" date="2018-09" db="EMBL/GenBank/DDBJ databases">
        <authorList>
            <person name="Livingstone P.G."/>
            <person name="Whitworth D.E."/>
        </authorList>
    </citation>
    <scope>NUCLEOTIDE SEQUENCE [LARGE SCALE GENOMIC DNA]</scope>
    <source>
        <strain evidence="2">CA051B</strain>
    </source>
</reference>
<protein>
    <submittedName>
        <fullName evidence="1">Uncharacterized protein</fullName>
    </submittedName>
</protein>
<sequence length="75" mass="8448">MEPPFRRREAHTAALEYVEALLGRAQRKNAWGLSESSLFELALPREALVYSGPLARRSGVNTPEELECALLRHQS</sequence>
<proteinExistence type="predicted"/>
<name>A0A3A8QSM6_9BACT</name>
<evidence type="ECO:0000313" key="2">
    <source>
        <dbReference type="Proteomes" id="UP000272888"/>
    </source>
</evidence>
<organism evidence="1 2">
    <name type="scientific">Corallococcus llansteffanensis</name>
    <dbReference type="NCBI Taxonomy" id="2316731"/>
    <lineage>
        <taxon>Bacteria</taxon>
        <taxon>Pseudomonadati</taxon>
        <taxon>Myxococcota</taxon>
        <taxon>Myxococcia</taxon>
        <taxon>Myxococcales</taxon>
        <taxon>Cystobacterineae</taxon>
        <taxon>Myxococcaceae</taxon>
        <taxon>Corallococcus</taxon>
    </lineage>
</organism>
<dbReference type="AlphaFoldDB" id="A0A3A8QSM6"/>
<dbReference type="EMBL" id="RAWB01000030">
    <property type="protein sequence ID" value="RKH66164.1"/>
    <property type="molecule type" value="Genomic_DNA"/>
</dbReference>